<accession>A0ACC1HPB1</accession>
<evidence type="ECO:0000313" key="2">
    <source>
        <dbReference type="Proteomes" id="UP001145114"/>
    </source>
</evidence>
<reference evidence="1" key="1">
    <citation type="submission" date="2022-06" db="EMBL/GenBank/DDBJ databases">
        <title>Phylogenomic reconstructions and comparative analyses of Kickxellomycotina fungi.</title>
        <authorList>
            <person name="Reynolds N.K."/>
            <person name="Stajich J.E."/>
            <person name="Barry K."/>
            <person name="Grigoriev I.V."/>
            <person name="Crous P."/>
            <person name="Smith M.E."/>
        </authorList>
    </citation>
    <scope>NUCLEOTIDE SEQUENCE</scope>
    <source>
        <strain evidence="1">RSA 2271</strain>
    </source>
</reference>
<proteinExistence type="predicted"/>
<evidence type="ECO:0000313" key="1">
    <source>
        <dbReference type="EMBL" id="KAJ1677506.1"/>
    </source>
</evidence>
<protein>
    <submittedName>
        <fullName evidence="1">Uncharacterized protein</fullName>
    </submittedName>
</protein>
<organism evidence="1 2">
    <name type="scientific">Spiromyces aspiralis</name>
    <dbReference type="NCBI Taxonomy" id="68401"/>
    <lineage>
        <taxon>Eukaryota</taxon>
        <taxon>Fungi</taxon>
        <taxon>Fungi incertae sedis</taxon>
        <taxon>Zoopagomycota</taxon>
        <taxon>Kickxellomycotina</taxon>
        <taxon>Kickxellomycetes</taxon>
        <taxon>Kickxellales</taxon>
        <taxon>Kickxellaceae</taxon>
        <taxon>Spiromyces</taxon>
    </lineage>
</organism>
<feature type="non-terminal residue" evidence="1">
    <location>
        <position position="97"/>
    </location>
</feature>
<gene>
    <name evidence="1" type="ORF">EV182_006032</name>
</gene>
<dbReference type="Proteomes" id="UP001145114">
    <property type="component" value="Unassembled WGS sequence"/>
</dbReference>
<name>A0ACC1HPB1_9FUNG</name>
<dbReference type="EMBL" id="JAMZIH010002349">
    <property type="protein sequence ID" value="KAJ1677506.1"/>
    <property type="molecule type" value="Genomic_DNA"/>
</dbReference>
<comment type="caution">
    <text evidence="1">The sequence shown here is derived from an EMBL/GenBank/DDBJ whole genome shotgun (WGS) entry which is preliminary data.</text>
</comment>
<keyword evidence="2" id="KW-1185">Reference proteome</keyword>
<sequence>MSDTYDPQAALAAQQLRQSQSQPQQQTTTATRRKRKSVTFNIGGYLYPSRQEDCARDLDLDSDSSDDERAAERGFPSGRLLDRAIFLKSYTTNALQQ</sequence>